<evidence type="ECO:0000256" key="3">
    <source>
        <dbReference type="ARBA" id="ARBA00022801"/>
    </source>
</evidence>
<name>A0A7W7Y4W6_9BACT</name>
<dbReference type="RefSeq" id="WP_183731863.1">
    <property type="nucleotide sequence ID" value="NZ_JACHID010000007.1"/>
</dbReference>
<evidence type="ECO:0000256" key="1">
    <source>
        <dbReference type="ARBA" id="ARBA00006576"/>
    </source>
</evidence>
<dbReference type="GO" id="GO:0006152">
    <property type="term" value="P:purine nucleoside catabolic process"/>
    <property type="evidence" value="ECO:0007669"/>
    <property type="project" value="TreeGrafter"/>
</dbReference>
<evidence type="ECO:0000256" key="2">
    <source>
        <dbReference type="ARBA" id="ARBA00022723"/>
    </source>
</evidence>
<protein>
    <submittedName>
        <fullName evidence="6">Guanine deaminase</fullName>
        <ecNumber evidence="6">3.5.4.3</ecNumber>
    </submittedName>
</protein>
<dbReference type="Proteomes" id="UP000528322">
    <property type="component" value="Unassembled WGS sequence"/>
</dbReference>
<dbReference type="AlphaFoldDB" id="A0A7W7Y4W6"/>
<dbReference type="PANTHER" id="PTHR11079:SF161">
    <property type="entry name" value="CMP_DCMP-TYPE DEAMINASE DOMAIN-CONTAINING PROTEIN"/>
    <property type="match status" value="1"/>
</dbReference>
<dbReference type="GO" id="GO:0008892">
    <property type="term" value="F:guanine deaminase activity"/>
    <property type="evidence" value="ECO:0007669"/>
    <property type="project" value="UniProtKB-EC"/>
</dbReference>
<organism evidence="6 7">
    <name type="scientific">Desulfurispira natronophila</name>
    <dbReference type="NCBI Taxonomy" id="682562"/>
    <lineage>
        <taxon>Bacteria</taxon>
        <taxon>Pseudomonadati</taxon>
        <taxon>Chrysiogenota</taxon>
        <taxon>Chrysiogenia</taxon>
        <taxon>Chrysiogenales</taxon>
        <taxon>Chrysiogenaceae</taxon>
        <taxon>Desulfurispira</taxon>
    </lineage>
</organism>
<evidence type="ECO:0000256" key="4">
    <source>
        <dbReference type="ARBA" id="ARBA00022833"/>
    </source>
</evidence>
<evidence type="ECO:0000259" key="5">
    <source>
        <dbReference type="PROSITE" id="PS51747"/>
    </source>
</evidence>
<dbReference type="EMBL" id="JACHID010000007">
    <property type="protein sequence ID" value="MBB5022057.1"/>
    <property type="molecule type" value="Genomic_DNA"/>
</dbReference>
<proteinExistence type="inferred from homology"/>
<dbReference type="CDD" id="cd01285">
    <property type="entry name" value="nucleoside_deaminase"/>
    <property type="match status" value="1"/>
</dbReference>
<accession>A0A7W7Y4W6</accession>
<keyword evidence="7" id="KW-1185">Reference proteome</keyword>
<dbReference type="EC" id="3.5.4.3" evidence="6"/>
<dbReference type="GO" id="GO:0047974">
    <property type="term" value="F:guanosine deaminase activity"/>
    <property type="evidence" value="ECO:0007669"/>
    <property type="project" value="TreeGrafter"/>
</dbReference>
<dbReference type="InterPro" id="IPR002125">
    <property type="entry name" value="CMP_dCMP_dom"/>
</dbReference>
<evidence type="ECO:0000313" key="6">
    <source>
        <dbReference type="EMBL" id="MBB5022057.1"/>
    </source>
</evidence>
<dbReference type="PROSITE" id="PS51747">
    <property type="entry name" value="CYT_DCMP_DEAMINASES_2"/>
    <property type="match status" value="1"/>
</dbReference>
<gene>
    <name evidence="6" type="ORF">HNR37_001374</name>
</gene>
<keyword evidence="2" id="KW-0479">Metal-binding</keyword>
<keyword evidence="3 6" id="KW-0378">Hydrolase</keyword>
<evidence type="ECO:0000313" key="7">
    <source>
        <dbReference type="Proteomes" id="UP000528322"/>
    </source>
</evidence>
<dbReference type="FunFam" id="3.40.140.10:FF:000011">
    <property type="entry name" value="tRNA-specific adenosine deaminase"/>
    <property type="match status" value="1"/>
</dbReference>
<sequence length="157" mass="17466">MSENQRRFMQQAIELAHQSVDEGGGPFGAVVVRNDEVVGTGVNRVTTQNDPTAHAEVMAIRNACQQLQSFHLGDCDIYASCEPCPMCLGAVYWARLRRVFYGASRCDAAAVDFCDDFIYGQIPVDPSRRTIPFMQIMQAEAMGALRHWSAKADKVKY</sequence>
<dbReference type="Pfam" id="PF00383">
    <property type="entry name" value="dCMP_cyt_deam_1"/>
    <property type="match status" value="1"/>
</dbReference>
<comment type="caution">
    <text evidence="6">The sequence shown here is derived from an EMBL/GenBank/DDBJ whole genome shotgun (WGS) entry which is preliminary data.</text>
</comment>
<dbReference type="PROSITE" id="PS00903">
    <property type="entry name" value="CYT_DCMP_DEAMINASES_1"/>
    <property type="match status" value="1"/>
</dbReference>
<dbReference type="InterPro" id="IPR016192">
    <property type="entry name" value="APOBEC/CMP_deaminase_Zn-bd"/>
</dbReference>
<keyword evidence="4" id="KW-0862">Zinc</keyword>
<reference evidence="6 7" key="1">
    <citation type="submission" date="2020-08" db="EMBL/GenBank/DDBJ databases">
        <title>Genomic Encyclopedia of Type Strains, Phase IV (KMG-IV): sequencing the most valuable type-strain genomes for metagenomic binning, comparative biology and taxonomic classification.</title>
        <authorList>
            <person name="Goeker M."/>
        </authorList>
    </citation>
    <scope>NUCLEOTIDE SEQUENCE [LARGE SCALE GENOMIC DNA]</scope>
    <source>
        <strain evidence="6 7">DSM 22071</strain>
    </source>
</reference>
<dbReference type="Gene3D" id="3.40.140.10">
    <property type="entry name" value="Cytidine Deaminase, domain 2"/>
    <property type="match status" value="1"/>
</dbReference>
<dbReference type="SUPFAM" id="SSF53927">
    <property type="entry name" value="Cytidine deaminase-like"/>
    <property type="match status" value="1"/>
</dbReference>
<comment type="similarity">
    <text evidence="1">Belongs to the cytidine and deoxycytidylate deaminase family.</text>
</comment>
<dbReference type="PANTHER" id="PTHR11079">
    <property type="entry name" value="CYTOSINE DEAMINASE FAMILY MEMBER"/>
    <property type="match status" value="1"/>
</dbReference>
<dbReference type="InterPro" id="IPR016193">
    <property type="entry name" value="Cytidine_deaminase-like"/>
</dbReference>
<dbReference type="GO" id="GO:0008270">
    <property type="term" value="F:zinc ion binding"/>
    <property type="evidence" value="ECO:0007669"/>
    <property type="project" value="InterPro"/>
</dbReference>
<feature type="domain" description="CMP/dCMP-type deaminase" evidence="5">
    <location>
        <begin position="3"/>
        <end position="112"/>
    </location>
</feature>